<feature type="region of interest" description="Disordered" evidence="1">
    <location>
        <begin position="1"/>
        <end position="38"/>
    </location>
</feature>
<evidence type="ECO:0000313" key="2">
    <source>
        <dbReference type="EMBL" id="KAK4216693.1"/>
    </source>
</evidence>
<dbReference type="AlphaFoldDB" id="A0AAN6YCB7"/>
<feature type="compositionally biased region" description="Basic and acidic residues" evidence="1">
    <location>
        <begin position="26"/>
        <end position="38"/>
    </location>
</feature>
<evidence type="ECO:0000256" key="1">
    <source>
        <dbReference type="SAM" id="MobiDB-lite"/>
    </source>
</evidence>
<name>A0AAN6YCB7_9PEZI</name>
<reference evidence="2" key="1">
    <citation type="journal article" date="2023" name="Mol. Phylogenet. Evol.">
        <title>Genome-scale phylogeny and comparative genomics of the fungal order Sordariales.</title>
        <authorList>
            <person name="Hensen N."/>
            <person name="Bonometti L."/>
            <person name="Westerberg I."/>
            <person name="Brannstrom I.O."/>
            <person name="Guillou S."/>
            <person name="Cros-Aarteil S."/>
            <person name="Calhoun S."/>
            <person name="Haridas S."/>
            <person name="Kuo A."/>
            <person name="Mondo S."/>
            <person name="Pangilinan J."/>
            <person name="Riley R."/>
            <person name="LaButti K."/>
            <person name="Andreopoulos B."/>
            <person name="Lipzen A."/>
            <person name="Chen C."/>
            <person name="Yan M."/>
            <person name="Daum C."/>
            <person name="Ng V."/>
            <person name="Clum A."/>
            <person name="Steindorff A."/>
            <person name="Ohm R.A."/>
            <person name="Martin F."/>
            <person name="Silar P."/>
            <person name="Natvig D.O."/>
            <person name="Lalanne C."/>
            <person name="Gautier V."/>
            <person name="Ament-Velasquez S.L."/>
            <person name="Kruys A."/>
            <person name="Hutchinson M.I."/>
            <person name="Powell A.J."/>
            <person name="Barry K."/>
            <person name="Miller A.N."/>
            <person name="Grigoriev I.V."/>
            <person name="Debuchy R."/>
            <person name="Gladieux P."/>
            <person name="Hiltunen Thoren M."/>
            <person name="Johannesson H."/>
        </authorList>
    </citation>
    <scope>NUCLEOTIDE SEQUENCE</scope>
    <source>
        <strain evidence="2">PSN293</strain>
    </source>
</reference>
<reference evidence="2" key="2">
    <citation type="submission" date="2023-05" db="EMBL/GenBank/DDBJ databases">
        <authorList>
            <consortium name="Lawrence Berkeley National Laboratory"/>
            <person name="Steindorff A."/>
            <person name="Hensen N."/>
            <person name="Bonometti L."/>
            <person name="Westerberg I."/>
            <person name="Brannstrom I.O."/>
            <person name="Guillou S."/>
            <person name="Cros-Aarteil S."/>
            <person name="Calhoun S."/>
            <person name="Haridas S."/>
            <person name="Kuo A."/>
            <person name="Mondo S."/>
            <person name="Pangilinan J."/>
            <person name="Riley R."/>
            <person name="Labutti K."/>
            <person name="Andreopoulos B."/>
            <person name="Lipzen A."/>
            <person name="Chen C."/>
            <person name="Yanf M."/>
            <person name="Daum C."/>
            <person name="Ng V."/>
            <person name="Clum A."/>
            <person name="Ohm R."/>
            <person name="Martin F."/>
            <person name="Silar P."/>
            <person name="Natvig D."/>
            <person name="Lalanne C."/>
            <person name="Gautier V."/>
            <person name="Ament-Velasquez S.L."/>
            <person name="Kruys A."/>
            <person name="Hutchinson M.I."/>
            <person name="Powell A.J."/>
            <person name="Barry K."/>
            <person name="Miller A.N."/>
            <person name="Grigoriev I.V."/>
            <person name="Debuchy R."/>
            <person name="Gladieux P."/>
            <person name="Thoren M.H."/>
            <person name="Johannesson H."/>
        </authorList>
    </citation>
    <scope>NUCLEOTIDE SEQUENCE</scope>
    <source>
        <strain evidence="2">PSN293</strain>
    </source>
</reference>
<feature type="compositionally biased region" description="Basic residues" evidence="1">
    <location>
        <begin position="1"/>
        <end position="10"/>
    </location>
</feature>
<protein>
    <submittedName>
        <fullName evidence="2">Uncharacterized protein</fullName>
    </submittedName>
</protein>
<dbReference type="EMBL" id="MU858066">
    <property type="protein sequence ID" value="KAK4216693.1"/>
    <property type="molecule type" value="Genomic_DNA"/>
</dbReference>
<evidence type="ECO:0000313" key="3">
    <source>
        <dbReference type="Proteomes" id="UP001301769"/>
    </source>
</evidence>
<accession>A0AAN6YCB7</accession>
<organism evidence="2 3">
    <name type="scientific">Rhypophila decipiens</name>
    <dbReference type="NCBI Taxonomy" id="261697"/>
    <lineage>
        <taxon>Eukaryota</taxon>
        <taxon>Fungi</taxon>
        <taxon>Dikarya</taxon>
        <taxon>Ascomycota</taxon>
        <taxon>Pezizomycotina</taxon>
        <taxon>Sordariomycetes</taxon>
        <taxon>Sordariomycetidae</taxon>
        <taxon>Sordariales</taxon>
        <taxon>Naviculisporaceae</taxon>
        <taxon>Rhypophila</taxon>
    </lineage>
</organism>
<comment type="caution">
    <text evidence="2">The sequence shown here is derived from an EMBL/GenBank/DDBJ whole genome shotgun (WGS) entry which is preliminary data.</text>
</comment>
<gene>
    <name evidence="2" type="ORF">QBC37DRAFT_84534</name>
</gene>
<dbReference type="Proteomes" id="UP001301769">
    <property type="component" value="Unassembled WGS sequence"/>
</dbReference>
<proteinExistence type="predicted"/>
<keyword evidence="3" id="KW-1185">Reference proteome</keyword>
<sequence>MQRLAVRKRVTSPTAGPDSSLKTHCRPGEVRPPDGIERAGEGNAVRVLSSCSAEKSNPIQYYNYGYWCSVPFLPLAWLGNIENEAVHDSTELLCCWRGQAVDDGQAPLFFRNEGHDAHKGRGQRSGAVLQWRVQCETGPNNTVSVRPIRQDSTVSAQCREYQPPRKVEGSRRITPLKRARTVRLCHHNNAVCGYGVCLVLISIRYPLSIQFRPAACAGKRGQPAQHVLSCIGVSRCAESVMHTESLVTDGP</sequence>